<dbReference type="SUPFAM" id="SSF103481">
    <property type="entry name" value="Multidrug resistance efflux transporter EmrE"/>
    <property type="match status" value="2"/>
</dbReference>
<evidence type="ECO:0000259" key="6">
    <source>
        <dbReference type="Pfam" id="PF00892"/>
    </source>
</evidence>
<dbReference type="Proteomes" id="UP000030634">
    <property type="component" value="Chromosome"/>
</dbReference>
<feature type="transmembrane region" description="Helical" evidence="5">
    <location>
        <begin position="119"/>
        <end position="140"/>
    </location>
</feature>
<organism evidence="7 8">
    <name type="scientific">Deinococcus radiopugnans</name>
    <dbReference type="NCBI Taxonomy" id="57497"/>
    <lineage>
        <taxon>Bacteria</taxon>
        <taxon>Thermotogati</taxon>
        <taxon>Deinococcota</taxon>
        <taxon>Deinococci</taxon>
        <taxon>Deinococcales</taxon>
        <taxon>Deinococcaceae</taxon>
        <taxon>Deinococcus</taxon>
    </lineage>
</organism>
<evidence type="ECO:0000256" key="5">
    <source>
        <dbReference type="SAM" id="Phobius"/>
    </source>
</evidence>
<feature type="domain" description="EamA" evidence="6">
    <location>
        <begin position="9"/>
        <end position="136"/>
    </location>
</feature>
<gene>
    <name evidence="7" type="ORF">QR90_11230</name>
</gene>
<name>A0A0A7KH54_9DEIO</name>
<dbReference type="PANTHER" id="PTHR32322">
    <property type="entry name" value="INNER MEMBRANE TRANSPORTER"/>
    <property type="match status" value="1"/>
</dbReference>
<evidence type="ECO:0000256" key="4">
    <source>
        <dbReference type="ARBA" id="ARBA00023136"/>
    </source>
</evidence>
<sequence length="292" mass="30451">MTRQDALQLFALSAVWGISFLLIKWGGEVFPPLWVALLRCVFGAAVLWLALRLGRHTLPPARLWKPLLLVAFFNNVVPWTFFAWGELSVSSNIAAILNATTPLFTLLISLGVREIAPSARVILGVLIGLGGVGLTVFGGLSGGHASALGVTVLAAAGLGYAVATVIAKRTLNGLNPVGLATTQLSLAGLMLLPAALLGPAPSALTSQAVLAMLFLGVFGSGFAYLLYYGLLSRISSTQVVAVTYLLPVWGLFWGAVAGERVGVLSVVGVGVILAGLALLNLRPRRARPPVPV</sequence>
<proteinExistence type="predicted"/>
<dbReference type="PANTHER" id="PTHR32322:SF9">
    <property type="entry name" value="AMINO-ACID METABOLITE EFFLUX PUMP-RELATED"/>
    <property type="match status" value="1"/>
</dbReference>
<feature type="transmembrane region" description="Helical" evidence="5">
    <location>
        <begin position="174"/>
        <end position="196"/>
    </location>
</feature>
<feature type="transmembrane region" description="Helical" evidence="5">
    <location>
        <begin position="239"/>
        <end position="256"/>
    </location>
</feature>
<feature type="transmembrane region" description="Helical" evidence="5">
    <location>
        <begin position="33"/>
        <end position="51"/>
    </location>
</feature>
<feature type="transmembrane region" description="Helical" evidence="5">
    <location>
        <begin position="262"/>
        <end position="281"/>
    </location>
</feature>
<evidence type="ECO:0000256" key="3">
    <source>
        <dbReference type="ARBA" id="ARBA00022989"/>
    </source>
</evidence>
<feature type="domain" description="EamA" evidence="6">
    <location>
        <begin position="148"/>
        <end position="280"/>
    </location>
</feature>
<protein>
    <recommendedName>
        <fullName evidence="6">EamA domain-containing protein</fullName>
    </recommendedName>
</protein>
<feature type="transmembrane region" description="Helical" evidence="5">
    <location>
        <begin position="93"/>
        <end position="112"/>
    </location>
</feature>
<feature type="transmembrane region" description="Helical" evidence="5">
    <location>
        <begin position="63"/>
        <end position="81"/>
    </location>
</feature>
<evidence type="ECO:0000256" key="2">
    <source>
        <dbReference type="ARBA" id="ARBA00022692"/>
    </source>
</evidence>
<evidence type="ECO:0000256" key="1">
    <source>
        <dbReference type="ARBA" id="ARBA00004141"/>
    </source>
</evidence>
<dbReference type="GO" id="GO:0016020">
    <property type="term" value="C:membrane"/>
    <property type="evidence" value="ECO:0007669"/>
    <property type="project" value="UniProtKB-SubCell"/>
</dbReference>
<reference evidence="8" key="1">
    <citation type="submission" date="2014-11" db="EMBL/GenBank/DDBJ databases">
        <title>Hymenobacter sp. DG25B genome submission.</title>
        <authorList>
            <person name="Jung H.-Y."/>
            <person name="Kim M.K."/>
            <person name="Srinivasan S."/>
            <person name="Lim S."/>
        </authorList>
    </citation>
    <scope>NUCLEOTIDE SEQUENCE [LARGE SCALE GENOMIC DNA]</scope>
    <source>
        <strain evidence="8">DY59</strain>
    </source>
</reference>
<dbReference type="InterPro" id="IPR050638">
    <property type="entry name" value="AA-Vitamin_Transporters"/>
</dbReference>
<dbReference type="RefSeq" id="WP_039684600.1">
    <property type="nucleotide sequence ID" value="NZ_CP010028.1"/>
</dbReference>
<keyword evidence="2 5" id="KW-0812">Transmembrane</keyword>
<dbReference type="Pfam" id="PF00892">
    <property type="entry name" value="EamA"/>
    <property type="match status" value="2"/>
</dbReference>
<keyword evidence="4 5" id="KW-0472">Membrane</keyword>
<dbReference type="InterPro" id="IPR000620">
    <property type="entry name" value="EamA_dom"/>
</dbReference>
<dbReference type="KEGG" id="dsw:QR90_11230"/>
<dbReference type="EMBL" id="CP010028">
    <property type="protein sequence ID" value="AIZ45532.1"/>
    <property type="molecule type" value="Genomic_DNA"/>
</dbReference>
<accession>A0A0A7KH54</accession>
<feature type="transmembrane region" description="Helical" evidence="5">
    <location>
        <begin position="208"/>
        <end position="227"/>
    </location>
</feature>
<dbReference type="InterPro" id="IPR037185">
    <property type="entry name" value="EmrE-like"/>
</dbReference>
<dbReference type="HOGENOM" id="CLU_033863_5_2_0"/>
<dbReference type="AlphaFoldDB" id="A0A0A7KH54"/>
<feature type="transmembrane region" description="Helical" evidence="5">
    <location>
        <begin position="146"/>
        <end position="167"/>
    </location>
</feature>
<evidence type="ECO:0000313" key="7">
    <source>
        <dbReference type="EMBL" id="AIZ45532.1"/>
    </source>
</evidence>
<evidence type="ECO:0000313" key="8">
    <source>
        <dbReference type="Proteomes" id="UP000030634"/>
    </source>
</evidence>
<keyword evidence="3 5" id="KW-1133">Transmembrane helix</keyword>
<comment type="subcellular location">
    <subcellularLocation>
        <location evidence="1">Membrane</location>
        <topology evidence="1">Multi-pass membrane protein</topology>
    </subcellularLocation>
</comment>
<feature type="transmembrane region" description="Helical" evidence="5">
    <location>
        <begin position="7"/>
        <end position="27"/>
    </location>
</feature>